<reference evidence="9" key="1">
    <citation type="journal article" date="2018" name="Algal Res.">
        <title>Characterization of plant carbon substrate utilization by Auxenochlorella protothecoides.</title>
        <authorList>
            <person name="Vogler B.W."/>
            <person name="Starkenburg S.R."/>
            <person name="Sudasinghe N."/>
            <person name="Schambach J.Y."/>
            <person name="Rollin J.A."/>
            <person name="Pattathil S."/>
            <person name="Barry A.N."/>
        </authorList>
    </citation>
    <scope>NUCLEOTIDE SEQUENCE [LARGE SCALE GENOMIC DNA]</scope>
    <source>
        <strain evidence="9">UTEX 25</strain>
    </source>
</reference>
<gene>
    <name evidence="8" type="ORF">APUTEX25_002571</name>
</gene>
<evidence type="ECO:0000259" key="7">
    <source>
        <dbReference type="Pfam" id="PF23722"/>
    </source>
</evidence>
<comment type="subcellular location">
    <subcellularLocation>
        <location evidence="1">Membrane</location>
        <topology evidence="1">Single-pass membrane protein</topology>
    </subcellularLocation>
</comment>
<feature type="region of interest" description="Disordered" evidence="6">
    <location>
        <begin position="337"/>
        <end position="393"/>
    </location>
</feature>
<dbReference type="SUPFAM" id="SSF50978">
    <property type="entry name" value="WD40 repeat-like"/>
    <property type="match status" value="1"/>
</dbReference>
<evidence type="ECO:0000256" key="1">
    <source>
        <dbReference type="ARBA" id="ARBA00004167"/>
    </source>
</evidence>
<keyword evidence="2" id="KW-0812">Transmembrane</keyword>
<evidence type="ECO:0000313" key="8">
    <source>
        <dbReference type="EMBL" id="RMZ53994.1"/>
    </source>
</evidence>
<name>A0A3M7KVU8_AUXPR</name>
<keyword evidence="5" id="KW-0472">Membrane</keyword>
<feature type="region of interest" description="Disordered" evidence="6">
    <location>
        <begin position="630"/>
        <end position="688"/>
    </location>
</feature>
<feature type="non-terminal residue" evidence="8">
    <location>
        <position position="1225"/>
    </location>
</feature>
<dbReference type="InterPro" id="IPR056376">
    <property type="entry name" value="DEX1_C"/>
</dbReference>
<dbReference type="Gene3D" id="2.130.10.10">
    <property type="entry name" value="YVTN repeat-like/Quinoprotein amine dehydrogenase"/>
    <property type="match status" value="2"/>
</dbReference>
<dbReference type="Pfam" id="PF00400">
    <property type="entry name" value="WD40"/>
    <property type="match status" value="2"/>
</dbReference>
<protein>
    <recommendedName>
        <fullName evidence="7">DEX1 C-terminal domain-containing protein</fullName>
    </recommendedName>
</protein>
<dbReference type="InterPro" id="IPR013517">
    <property type="entry name" value="FG-GAP"/>
</dbReference>
<dbReference type="GO" id="GO:0016020">
    <property type="term" value="C:membrane"/>
    <property type="evidence" value="ECO:0007669"/>
    <property type="project" value="UniProtKB-SubCell"/>
</dbReference>
<dbReference type="PANTHER" id="PTHR21419">
    <property type="match status" value="1"/>
</dbReference>
<organism evidence="8 9">
    <name type="scientific">Auxenochlorella protothecoides</name>
    <name type="common">Green microalga</name>
    <name type="synonym">Chlorella protothecoides</name>
    <dbReference type="NCBI Taxonomy" id="3075"/>
    <lineage>
        <taxon>Eukaryota</taxon>
        <taxon>Viridiplantae</taxon>
        <taxon>Chlorophyta</taxon>
        <taxon>core chlorophytes</taxon>
        <taxon>Trebouxiophyceae</taxon>
        <taxon>Chlorellales</taxon>
        <taxon>Chlorellaceae</taxon>
        <taxon>Auxenochlorella</taxon>
    </lineage>
</organism>
<dbReference type="AlphaFoldDB" id="A0A3M7KVU8"/>
<sequence>LTFTSKPLLQWQYTAPMNTSAAPNSNFFKGVQWSPDGTFLLTCNDDATACVQQRAGYRPRLGRGPPPPLGIPGGEAVYDYAWFPGTAAGDPASCCFASTGRGHPVHLWDACSGALRCSYVIHDAADAPTAAHSLSFAPDGGQLAAGLDRGIHLFDTARPGHASRRLPTHARGGEGQPGIVAALAHSPFDPGWLAAGTTGGAAGLYDTRAPEALCLLQGCAGAGVNALRWSADGNFLYVGSRGRGGGVACWDVRGGAVPYVIPRAPAGAAPHQRMQFDVEPAGRHLAAGGCDGAVRWYDLRDGSQADACFVAGDTINGVSIHPALPLLATASGHRRFPLCPSSSSSEEEGEGGDEPGPASDRSLDLAEAPALGLGEQGGQRERSPLGLARCSQGDDPAHGCNVLRVWLLESQPFDLYSERSGSEHGEAKIPGDGPSIHRGVAMITRWLWVVALFPAALAQVVGSTVHLDADRIAGNKFLQRSATKDSVVHSQQDEVPYSTCSHDLAIKWHARAGSAVYATPLITDLHSDGRRDIIVPAFVNSLEVVEGRGGAKQADFEAFHESTLHTSPLLFDADFDGVQDIVVATYGGEILFFKDNGEEASRRLVIPPLEVRRGWYEGLALDHVDHTRPDVTGAEQQTGGQGAGRRLLSQSEGGEAVPVLESTAGQQTVQERVPGDAAPRPEPDQVAPRGRATRLLAEEAGGAGAVGGQGLAVGAATPPGGQNATGSFGTVAGAMGTPGGQGNEPGGNAVGVEPGAHVISDEAADSYAELFGDVVEKDTVVEDFGSGVKMRIPSLRSLEEGNIGKQERPYGLAEGFNLRVDAHVLATPAIADIDGDGHDELVAVVSYFYDRDYYEDERHRQELGLDVDISKYLAVGVIVYDLNRQTVKWRQHLDLSTDQTKFRAVSYSPPTLVDVNGDGKLEVVFGTSVGFLYVLNAVTGGALEGWPVQMGPILGAVVADDINDDGKLELVATDTLGNVAAFDGTGKEVWERHLESAISQSVTLGDVNGDGALEVVVGTASGHIHVMEGATGRDLTPFPYKAGYFWGVKGGVLGAWGPDQAGGRIMAPILLVPLAASPSPTHLHLVVLAHDGFLYALHGADGCVEALDLGEVGYAQALADDLDGDGRLELLVASMGGDLYAAPVIGAADTVAAGGRYALEVPCPVARTTATVRLEARDRFGLLTCDEFSLSFHMHYYKLLKWLVSLPLAFTLAAVVLMGRQLELP</sequence>
<dbReference type="EMBL" id="QOKY01000184">
    <property type="protein sequence ID" value="RMZ53994.1"/>
    <property type="molecule type" value="Genomic_DNA"/>
</dbReference>
<keyword evidence="4" id="KW-1133">Transmembrane helix</keyword>
<evidence type="ECO:0000256" key="3">
    <source>
        <dbReference type="ARBA" id="ARBA00022729"/>
    </source>
</evidence>
<keyword evidence="3" id="KW-0732">Signal</keyword>
<dbReference type="SMART" id="SM00320">
    <property type="entry name" value="WD40"/>
    <property type="match status" value="5"/>
</dbReference>
<dbReference type="InterPro" id="IPR028994">
    <property type="entry name" value="Integrin_alpha_N"/>
</dbReference>
<dbReference type="SUPFAM" id="SSF69318">
    <property type="entry name" value="Integrin alpha N-terminal domain"/>
    <property type="match status" value="1"/>
</dbReference>
<evidence type="ECO:0000256" key="4">
    <source>
        <dbReference type="ARBA" id="ARBA00022989"/>
    </source>
</evidence>
<dbReference type="Proteomes" id="UP000279271">
    <property type="component" value="Unassembled WGS sequence"/>
</dbReference>
<dbReference type="Pfam" id="PF13517">
    <property type="entry name" value="FG-GAP_3"/>
    <property type="match status" value="1"/>
</dbReference>
<feature type="domain" description="DEX1 C-terminal" evidence="7">
    <location>
        <begin position="1142"/>
        <end position="1193"/>
    </location>
</feature>
<evidence type="ECO:0000256" key="2">
    <source>
        <dbReference type="ARBA" id="ARBA00022692"/>
    </source>
</evidence>
<accession>A0A3M7KVU8</accession>
<dbReference type="InterPro" id="IPR036322">
    <property type="entry name" value="WD40_repeat_dom_sf"/>
</dbReference>
<feature type="non-terminal residue" evidence="8">
    <location>
        <position position="1"/>
    </location>
</feature>
<dbReference type="InterPro" id="IPR045232">
    <property type="entry name" value="FAM234"/>
</dbReference>
<comment type="caution">
    <text evidence="8">The sequence shown here is derived from an EMBL/GenBank/DDBJ whole genome shotgun (WGS) entry which is preliminary data.</text>
</comment>
<evidence type="ECO:0000256" key="6">
    <source>
        <dbReference type="SAM" id="MobiDB-lite"/>
    </source>
</evidence>
<dbReference type="InterPro" id="IPR001680">
    <property type="entry name" value="WD40_rpt"/>
</dbReference>
<evidence type="ECO:0000256" key="5">
    <source>
        <dbReference type="ARBA" id="ARBA00023136"/>
    </source>
</evidence>
<dbReference type="PANTHER" id="PTHR21419:SF23">
    <property type="entry name" value="PROTEIN DEFECTIVE IN EXINE FORMATION 1"/>
    <property type="match status" value="1"/>
</dbReference>
<dbReference type="Gene3D" id="2.130.10.130">
    <property type="entry name" value="Integrin alpha, N-terminal"/>
    <property type="match status" value="1"/>
</dbReference>
<dbReference type="InterPro" id="IPR015943">
    <property type="entry name" value="WD40/YVTN_repeat-like_dom_sf"/>
</dbReference>
<dbReference type="Gene3D" id="2.40.10.480">
    <property type="match status" value="1"/>
</dbReference>
<dbReference type="Pfam" id="PF23722">
    <property type="entry name" value="Beta-sand_DEX1"/>
    <property type="match status" value="1"/>
</dbReference>
<proteinExistence type="predicted"/>
<evidence type="ECO:0000313" key="9">
    <source>
        <dbReference type="Proteomes" id="UP000279271"/>
    </source>
</evidence>